<gene>
    <name evidence="6" type="ORF">DP939_09675</name>
</gene>
<dbReference type="Gene3D" id="3.30.565.10">
    <property type="entry name" value="Histidine kinase-like ATPase, C-terminal domain"/>
    <property type="match status" value="1"/>
</dbReference>
<dbReference type="InterPro" id="IPR011712">
    <property type="entry name" value="Sig_transdc_His_kin_sub3_dim/P"/>
</dbReference>
<name>A0A366M3C9_9ACTN</name>
<dbReference type="Gene3D" id="1.20.5.1930">
    <property type="match status" value="1"/>
</dbReference>
<dbReference type="EMBL" id="QMEY01000003">
    <property type="protein sequence ID" value="RBQ20084.1"/>
    <property type="molecule type" value="Genomic_DNA"/>
</dbReference>
<feature type="domain" description="Signal transduction histidine kinase subgroup 3 dimerisation and phosphoacceptor" evidence="5">
    <location>
        <begin position="181"/>
        <end position="243"/>
    </location>
</feature>
<feature type="compositionally biased region" description="Low complexity" evidence="4">
    <location>
        <begin position="363"/>
        <end position="378"/>
    </location>
</feature>
<dbReference type="GO" id="GO:0046983">
    <property type="term" value="F:protein dimerization activity"/>
    <property type="evidence" value="ECO:0007669"/>
    <property type="project" value="InterPro"/>
</dbReference>
<accession>A0A366M3C9</accession>
<dbReference type="AlphaFoldDB" id="A0A366M3C9"/>
<feature type="compositionally biased region" description="Gly residues" evidence="4">
    <location>
        <begin position="405"/>
        <end position="416"/>
    </location>
</feature>
<dbReference type="Pfam" id="PF07730">
    <property type="entry name" value="HisKA_3"/>
    <property type="match status" value="1"/>
</dbReference>
<feature type="region of interest" description="Disordered" evidence="4">
    <location>
        <begin position="342"/>
        <end position="418"/>
    </location>
</feature>
<dbReference type="RefSeq" id="WP_113980289.1">
    <property type="nucleotide sequence ID" value="NZ_QMEY01000003.1"/>
</dbReference>
<keyword evidence="1" id="KW-0808">Transferase</keyword>
<protein>
    <recommendedName>
        <fullName evidence="5">Signal transduction histidine kinase subgroup 3 dimerisation and phosphoacceptor domain-containing protein</fullName>
    </recommendedName>
</protein>
<evidence type="ECO:0000256" key="4">
    <source>
        <dbReference type="SAM" id="MobiDB-lite"/>
    </source>
</evidence>
<keyword evidence="7" id="KW-1185">Reference proteome</keyword>
<organism evidence="6 7">
    <name type="scientific">Spongiactinospora rosea</name>
    <dbReference type="NCBI Taxonomy" id="2248750"/>
    <lineage>
        <taxon>Bacteria</taxon>
        <taxon>Bacillati</taxon>
        <taxon>Actinomycetota</taxon>
        <taxon>Actinomycetes</taxon>
        <taxon>Streptosporangiales</taxon>
        <taxon>Streptosporangiaceae</taxon>
        <taxon>Spongiactinospora</taxon>
    </lineage>
</organism>
<dbReference type="InterPro" id="IPR036890">
    <property type="entry name" value="HATPase_C_sf"/>
</dbReference>
<keyword evidence="3" id="KW-0902">Two-component regulatory system</keyword>
<feature type="compositionally biased region" description="Pro residues" evidence="4">
    <location>
        <begin position="379"/>
        <end position="389"/>
    </location>
</feature>
<evidence type="ECO:0000256" key="3">
    <source>
        <dbReference type="ARBA" id="ARBA00023012"/>
    </source>
</evidence>
<comment type="caution">
    <text evidence="6">The sequence shown here is derived from an EMBL/GenBank/DDBJ whole genome shotgun (WGS) entry which is preliminary data.</text>
</comment>
<dbReference type="SUPFAM" id="SSF55874">
    <property type="entry name" value="ATPase domain of HSP90 chaperone/DNA topoisomerase II/histidine kinase"/>
    <property type="match status" value="1"/>
</dbReference>
<reference evidence="6 7" key="1">
    <citation type="submission" date="2018-06" db="EMBL/GenBank/DDBJ databases">
        <title>Sphaerisporangium craniellae sp. nov., isolated from a marine sponge in the South China Sea.</title>
        <authorList>
            <person name="Li L."/>
        </authorList>
    </citation>
    <scope>NUCLEOTIDE SEQUENCE [LARGE SCALE GENOMIC DNA]</scope>
    <source>
        <strain evidence="6 7">LHW63015</strain>
    </source>
</reference>
<dbReference type="PANTHER" id="PTHR24421">
    <property type="entry name" value="NITRATE/NITRITE SENSOR PROTEIN NARX-RELATED"/>
    <property type="match status" value="1"/>
</dbReference>
<evidence type="ECO:0000313" key="7">
    <source>
        <dbReference type="Proteomes" id="UP000253303"/>
    </source>
</evidence>
<dbReference type="GO" id="GO:0000155">
    <property type="term" value="F:phosphorelay sensor kinase activity"/>
    <property type="evidence" value="ECO:0007669"/>
    <property type="project" value="InterPro"/>
</dbReference>
<dbReference type="InterPro" id="IPR050482">
    <property type="entry name" value="Sensor_HK_TwoCompSys"/>
</dbReference>
<keyword evidence="2" id="KW-0418">Kinase</keyword>
<evidence type="ECO:0000256" key="1">
    <source>
        <dbReference type="ARBA" id="ARBA00022679"/>
    </source>
</evidence>
<evidence type="ECO:0000313" key="6">
    <source>
        <dbReference type="EMBL" id="RBQ20084.1"/>
    </source>
</evidence>
<proteinExistence type="predicted"/>
<evidence type="ECO:0000256" key="2">
    <source>
        <dbReference type="ARBA" id="ARBA00022777"/>
    </source>
</evidence>
<dbReference type="GO" id="GO:0016020">
    <property type="term" value="C:membrane"/>
    <property type="evidence" value="ECO:0007669"/>
    <property type="project" value="InterPro"/>
</dbReference>
<sequence>MAASNADLIMSSRARIREISGQAIQELAGPLFDERNLLDEFLTQIDAIVAEVADDLRRSSCATSVSLACGHGAGSRGRADPEQGRIFSGQERISLEPVRRIAASAARRKLPFEETVRALDEAFTAMTDATLELMAGNDASPRELGYAVRALNRAVQARIGAVSAAFVDARLRESAQAEVQERHRIARDLHDRVGNELGVVYQNLELCGTSEGARNLHRVVRAQEATQRAIEGIREMTAQIRTPRVRIPPLTAGIRETLTEFLRHTDPGDTDVRITVSGDESLVPPEALAAASLVIREALRNSLNHASAGNVRVWAQITSARLLAFVTDDGKGFDVGQVIEPWTEDPRTRGTWTGDTWDDGFWDDGPPADGPPARRSPVGGPPDGPPRHGPPGCGRPAKDVRWNGAPGGRAGHGGPWDTGPLTRLGMTSMRERVDLLGGSFTVTSVIGKGTRVELSIPL</sequence>
<dbReference type="OrthoDB" id="144293at2"/>
<evidence type="ECO:0000259" key="5">
    <source>
        <dbReference type="Pfam" id="PF07730"/>
    </source>
</evidence>
<dbReference type="Proteomes" id="UP000253303">
    <property type="component" value="Unassembled WGS sequence"/>
</dbReference>